<dbReference type="Pfam" id="PF00487">
    <property type="entry name" value="FA_desaturase"/>
    <property type="match status" value="1"/>
</dbReference>
<accession>W2USV8</accession>
<protein>
    <submittedName>
        <fullName evidence="3">Transmembrane family 2 fatty acid desaturase</fullName>
    </submittedName>
</protein>
<name>W2USV8_9FLAO</name>
<feature type="transmembrane region" description="Helical" evidence="1">
    <location>
        <begin position="104"/>
        <end position="122"/>
    </location>
</feature>
<proteinExistence type="predicted"/>
<evidence type="ECO:0000313" key="4">
    <source>
        <dbReference type="Proteomes" id="UP000018850"/>
    </source>
</evidence>
<sequence>MKTPKFYTNKPSHFSKVLRKRVNHYFNTNDISKHANHSMVFKTILMLSLYIIPLTLISLGFIHQVYFLFIMYIISGLGMAGIGMGVMHDAIHGSYSKKKKINKYLGYTMNLIGANMTVWRIQHNVLHHTYTNIQGADDDINVPFFLRFSPHTKRNWLHKFQFIYVWFFYSISTLLWITVKDFIRIYRYYKKGLLGSKKEYHNELFKLISWKILYYSYALILPILFTPLPAWIVLMAFISMHLVTGLLISCIFQVAHVMPDTAYPIADEKGIMENDWIVHQLITTSNFSPRSKLFSWLIGGLNYQIEHHLFPYICHIHYRKISQIVSDTAKEHGLPYLTKKTFIAAIKDHIKMLRKLGGKSFVSHS</sequence>
<dbReference type="GO" id="GO:0008610">
    <property type="term" value="P:lipid biosynthetic process"/>
    <property type="evidence" value="ECO:0007669"/>
    <property type="project" value="UniProtKB-ARBA"/>
</dbReference>
<dbReference type="PIRSF" id="PIRSF015921">
    <property type="entry name" value="FA_sphinglp_des"/>
    <property type="match status" value="1"/>
</dbReference>
<keyword evidence="4" id="KW-1185">Reference proteome</keyword>
<dbReference type="PANTHER" id="PTHR19353:SF19">
    <property type="entry name" value="DELTA(5) FATTY ACID DESATURASE C-RELATED"/>
    <property type="match status" value="1"/>
</dbReference>
<gene>
    <name evidence="3" type="ORF">P278_05190</name>
</gene>
<dbReference type="InterPro" id="IPR012171">
    <property type="entry name" value="Fatty_acid_desaturase"/>
</dbReference>
<dbReference type="GO" id="GO:0016020">
    <property type="term" value="C:membrane"/>
    <property type="evidence" value="ECO:0007669"/>
    <property type="project" value="TreeGrafter"/>
</dbReference>
<comment type="caution">
    <text evidence="3">The sequence shown here is derived from an EMBL/GenBank/DDBJ whole genome shotgun (WGS) entry which is preliminary data.</text>
</comment>
<dbReference type="eggNOG" id="COG3239">
    <property type="taxonomic scope" value="Bacteria"/>
</dbReference>
<dbReference type="AlphaFoldDB" id="W2USV8"/>
<feature type="transmembrane region" description="Helical" evidence="1">
    <location>
        <begin position="204"/>
        <end position="225"/>
    </location>
</feature>
<feature type="transmembrane region" description="Helical" evidence="1">
    <location>
        <begin position="163"/>
        <end position="183"/>
    </location>
</feature>
<reference evidence="3 4" key="2">
    <citation type="journal article" date="2016" name="Genome Announc.">
        <title>Draft Genome Sequence of Zhouia amylolytica AD3, Isolated from Tidal Flat Sediment.</title>
        <authorList>
            <person name="Jia B."/>
            <person name="Jin H.M."/>
            <person name="Lee H.J."/>
            <person name="Jeon C.O."/>
        </authorList>
    </citation>
    <scope>NUCLEOTIDE SEQUENCE [LARGE SCALE GENOMIC DNA]</scope>
    <source>
        <strain evidence="3 4">AD3</strain>
    </source>
</reference>
<reference evidence="4" key="1">
    <citation type="submission" date="2013-11" db="EMBL/GenBank/DDBJ databases">
        <title>Draft genome sequence from a member of Zhouia, isolated tidal flat.</title>
        <authorList>
            <person name="Jin H."/>
            <person name="Jeon C.O."/>
        </authorList>
    </citation>
    <scope>NUCLEOTIDE SEQUENCE [LARGE SCALE GENOMIC DNA]</scope>
    <source>
        <strain evidence="4">AD3</strain>
    </source>
</reference>
<evidence type="ECO:0000259" key="2">
    <source>
        <dbReference type="Pfam" id="PF00487"/>
    </source>
</evidence>
<feature type="transmembrane region" description="Helical" evidence="1">
    <location>
        <begin position="231"/>
        <end position="252"/>
    </location>
</feature>
<dbReference type="GO" id="GO:0016717">
    <property type="term" value="F:oxidoreductase activity, acting on paired donors, with oxidation of a pair of donors resulting in the reduction of molecular oxygen to two molecules of water"/>
    <property type="evidence" value="ECO:0007669"/>
    <property type="project" value="TreeGrafter"/>
</dbReference>
<dbReference type="InterPro" id="IPR005804">
    <property type="entry name" value="FA_desaturase_dom"/>
</dbReference>
<organism evidence="3 4">
    <name type="scientific">Zhouia amylolytica AD3</name>
    <dbReference type="NCBI Taxonomy" id="1286632"/>
    <lineage>
        <taxon>Bacteria</taxon>
        <taxon>Pseudomonadati</taxon>
        <taxon>Bacteroidota</taxon>
        <taxon>Flavobacteriia</taxon>
        <taxon>Flavobacteriales</taxon>
        <taxon>Flavobacteriaceae</taxon>
        <taxon>Zhouia</taxon>
    </lineage>
</organism>
<dbReference type="PATRIC" id="fig|1286632.3.peg.516"/>
<feature type="domain" description="Fatty acid desaturase" evidence="2">
    <location>
        <begin position="68"/>
        <end position="338"/>
    </location>
</feature>
<evidence type="ECO:0000256" key="1">
    <source>
        <dbReference type="SAM" id="Phobius"/>
    </source>
</evidence>
<keyword evidence="1" id="KW-1133">Transmembrane helix</keyword>
<dbReference type="EMBL" id="AYXY01000001">
    <property type="protein sequence ID" value="ETN97093.1"/>
    <property type="molecule type" value="Genomic_DNA"/>
</dbReference>
<keyword evidence="1" id="KW-0472">Membrane</keyword>
<evidence type="ECO:0000313" key="3">
    <source>
        <dbReference type="EMBL" id="ETN97093.1"/>
    </source>
</evidence>
<dbReference type="Proteomes" id="UP000018850">
    <property type="component" value="Unassembled WGS sequence"/>
</dbReference>
<feature type="transmembrane region" description="Helical" evidence="1">
    <location>
        <begin position="39"/>
        <end position="59"/>
    </location>
</feature>
<dbReference type="PANTHER" id="PTHR19353">
    <property type="entry name" value="FATTY ACID DESATURASE 2"/>
    <property type="match status" value="1"/>
</dbReference>
<feature type="transmembrane region" description="Helical" evidence="1">
    <location>
        <begin position="65"/>
        <end position="83"/>
    </location>
</feature>
<dbReference type="CDD" id="cd03506">
    <property type="entry name" value="Delta6-FADS-like"/>
    <property type="match status" value="1"/>
</dbReference>
<keyword evidence="1 3" id="KW-0812">Transmembrane</keyword>